<dbReference type="EMBL" id="VSSQ01115859">
    <property type="protein sequence ID" value="MPN51111.1"/>
    <property type="molecule type" value="Genomic_DNA"/>
</dbReference>
<evidence type="ECO:0000313" key="1">
    <source>
        <dbReference type="EMBL" id="MPN51111.1"/>
    </source>
</evidence>
<name>A0A645IIJ8_9ZZZZ</name>
<organism evidence="1">
    <name type="scientific">bioreactor metagenome</name>
    <dbReference type="NCBI Taxonomy" id="1076179"/>
    <lineage>
        <taxon>unclassified sequences</taxon>
        <taxon>metagenomes</taxon>
        <taxon>ecological metagenomes</taxon>
    </lineage>
</organism>
<accession>A0A645IIJ8</accession>
<comment type="caution">
    <text evidence="1">The sequence shown here is derived from an EMBL/GenBank/DDBJ whole genome shotgun (WGS) entry which is preliminary data.</text>
</comment>
<reference evidence="1" key="1">
    <citation type="submission" date="2019-08" db="EMBL/GenBank/DDBJ databases">
        <authorList>
            <person name="Kucharzyk K."/>
            <person name="Murdoch R.W."/>
            <person name="Higgins S."/>
            <person name="Loffler F."/>
        </authorList>
    </citation>
    <scope>NUCLEOTIDE SEQUENCE</scope>
</reference>
<protein>
    <submittedName>
        <fullName evidence="1">Uncharacterized protein</fullName>
    </submittedName>
</protein>
<dbReference type="AlphaFoldDB" id="A0A645IIJ8"/>
<sequence>MFKADTNLDLLGIRVDYQKLKTVIAEGESNISTIRKLIETDYALLNGEHSVISGAIKSLYEFACSGKKKSKDISVGSKVDDLYILFFSSCLHNQNADKLFDWLLLQNWGVVVGNTIKYHLNGNKLVPPLDYPHGTFFRYVALAMINNPNASPNARKEKH</sequence>
<gene>
    <name evidence="1" type="ORF">SDC9_198753</name>
</gene>
<proteinExistence type="predicted"/>